<evidence type="ECO:0000256" key="5">
    <source>
        <dbReference type="ARBA" id="ARBA00022989"/>
    </source>
</evidence>
<dbReference type="GO" id="GO:0005886">
    <property type="term" value="C:plasma membrane"/>
    <property type="evidence" value="ECO:0007669"/>
    <property type="project" value="UniProtKB-SubCell"/>
</dbReference>
<keyword evidence="5 7" id="KW-1133">Transmembrane helix</keyword>
<dbReference type="PANTHER" id="PTHR43549:SF2">
    <property type="entry name" value="MULTIDRUG RESISTANCE PROTEIN NORM-RELATED"/>
    <property type="match status" value="1"/>
</dbReference>
<reference evidence="9 11" key="2">
    <citation type="submission" date="2020-08" db="EMBL/GenBank/DDBJ databases">
        <title>The isolate Caproiciproducens sp. 7D4C2 produces n-caproate at mildly acidic conditions from hexoses: genome and rBOX comparison with related strains and chain-elongating bacteria.</title>
        <authorList>
            <person name="Esquivel-Elizondo S."/>
            <person name="Bagci C."/>
            <person name="Temovska M."/>
            <person name="Jeon B.S."/>
            <person name="Bessarab I."/>
            <person name="Williams R.B.H."/>
            <person name="Huson D.H."/>
            <person name="Angenent L.T."/>
        </authorList>
    </citation>
    <scope>NUCLEOTIDE SEQUENCE [LARGE SCALE GENOMIC DNA]</scope>
    <source>
        <strain evidence="9 11">7D4C2</strain>
    </source>
</reference>
<feature type="transmembrane region" description="Helical" evidence="7">
    <location>
        <begin position="58"/>
        <end position="79"/>
    </location>
</feature>
<feature type="transmembrane region" description="Helical" evidence="7">
    <location>
        <begin position="166"/>
        <end position="194"/>
    </location>
</feature>
<feature type="transmembrane region" description="Helical" evidence="7">
    <location>
        <begin position="393"/>
        <end position="412"/>
    </location>
</feature>
<dbReference type="PANTHER" id="PTHR43549">
    <property type="entry name" value="MULTIDRUG RESISTANCE PROTEIN YPNP-RELATED"/>
    <property type="match status" value="1"/>
</dbReference>
<evidence type="ECO:0000256" key="6">
    <source>
        <dbReference type="ARBA" id="ARBA00023136"/>
    </source>
</evidence>
<feature type="transmembrane region" description="Helical" evidence="7">
    <location>
        <begin position="99"/>
        <end position="116"/>
    </location>
</feature>
<reference evidence="8 10" key="1">
    <citation type="submission" date="2019-09" db="EMBL/GenBank/DDBJ databases">
        <title>Genome sequence of Clostridium sp. EA1.</title>
        <authorList>
            <person name="Poehlein A."/>
            <person name="Bengelsdorf F.R."/>
            <person name="Daniel R."/>
        </authorList>
    </citation>
    <scope>NUCLEOTIDE SEQUENCE [LARGE SCALE GENOMIC DNA]</scope>
    <source>
        <strain evidence="8 10">EA1</strain>
    </source>
</reference>
<evidence type="ECO:0000256" key="4">
    <source>
        <dbReference type="ARBA" id="ARBA00022692"/>
    </source>
</evidence>
<evidence type="ECO:0000256" key="2">
    <source>
        <dbReference type="ARBA" id="ARBA00022448"/>
    </source>
</evidence>
<keyword evidence="2" id="KW-0813">Transport</keyword>
<accession>A0A7G8TEY7</accession>
<dbReference type="Proteomes" id="UP000515909">
    <property type="component" value="Chromosome"/>
</dbReference>
<dbReference type="KEGG" id="cfem:HCR03_08190"/>
<feature type="transmembrane region" description="Helical" evidence="7">
    <location>
        <begin position="12"/>
        <end position="38"/>
    </location>
</feature>
<dbReference type="AlphaFoldDB" id="A0A6N8HVW4"/>
<dbReference type="InterPro" id="IPR048279">
    <property type="entry name" value="MdtK-like"/>
</dbReference>
<keyword evidence="10" id="KW-1185">Reference proteome</keyword>
<evidence type="ECO:0000256" key="1">
    <source>
        <dbReference type="ARBA" id="ARBA00004651"/>
    </source>
</evidence>
<dbReference type="NCBIfam" id="TIGR00797">
    <property type="entry name" value="matE"/>
    <property type="match status" value="1"/>
</dbReference>
<dbReference type="RefSeq" id="WP_156989713.1">
    <property type="nucleotide sequence ID" value="NZ_CP060286.1"/>
</dbReference>
<feature type="transmembrane region" description="Helical" evidence="7">
    <location>
        <begin position="200"/>
        <end position="221"/>
    </location>
</feature>
<comment type="subcellular location">
    <subcellularLocation>
        <location evidence="1">Cell membrane</location>
        <topology evidence="1">Multi-pass membrane protein</topology>
    </subcellularLocation>
</comment>
<keyword evidence="4 7" id="KW-0812">Transmembrane</keyword>
<evidence type="ECO:0000313" key="8">
    <source>
        <dbReference type="EMBL" id="MVB09862.1"/>
    </source>
</evidence>
<feature type="transmembrane region" description="Helical" evidence="7">
    <location>
        <begin position="418"/>
        <end position="441"/>
    </location>
</feature>
<evidence type="ECO:0000313" key="9">
    <source>
        <dbReference type="EMBL" id="QNK42178.1"/>
    </source>
</evidence>
<dbReference type="InterPro" id="IPR002528">
    <property type="entry name" value="MATE_fam"/>
</dbReference>
<gene>
    <name evidence="8" type="primary">mepA_2</name>
    <name evidence="8" type="ORF">CAFE_05270</name>
    <name evidence="9" type="ORF">HCR03_08190</name>
</gene>
<evidence type="ECO:0000256" key="3">
    <source>
        <dbReference type="ARBA" id="ARBA00022475"/>
    </source>
</evidence>
<proteinExistence type="predicted"/>
<dbReference type="Proteomes" id="UP000469440">
    <property type="component" value="Unassembled WGS sequence"/>
</dbReference>
<feature type="transmembrane region" description="Helical" evidence="7">
    <location>
        <begin position="316"/>
        <end position="341"/>
    </location>
</feature>
<dbReference type="GO" id="GO:0015297">
    <property type="term" value="F:antiporter activity"/>
    <property type="evidence" value="ECO:0007669"/>
    <property type="project" value="InterPro"/>
</dbReference>
<organism evidence="8 10">
    <name type="scientific">Caproicibacter fermentans</name>
    <dbReference type="NCBI Taxonomy" id="2576756"/>
    <lineage>
        <taxon>Bacteria</taxon>
        <taxon>Bacillati</taxon>
        <taxon>Bacillota</taxon>
        <taxon>Clostridia</taxon>
        <taxon>Eubacteriales</taxon>
        <taxon>Acutalibacteraceae</taxon>
        <taxon>Caproicibacter</taxon>
    </lineage>
</organism>
<keyword evidence="3" id="KW-1003">Cell membrane</keyword>
<evidence type="ECO:0000313" key="10">
    <source>
        <dbReference type="Proteomes" id="UP000469440"/>
    </source>
</evidence>
<dbReference type="EMBL" id="CP060286">
    <property type="protein sequence ID" value="QNK42178.1"/>
    <property type="molecule type" value="Genomic_DNA"/>
</dbReference>
<accession>A0A6N8HVW4</accession>
<feature type="transmembrane region" description="Helical" evidence="7">
    <location>
        <begin position="136"/>
        <end position="154"/>
    </location>
</feature>
<dbReference type="OrthoDB" id="9811110at2"/>
<dbReference type="GO" id="GO:0042910">
    <property type="term" value="F:xenobiotic transmembrane transporter activity"/>
    <property type="evidence" value="ECO:0007669"/>
    <property type="project" value="InterPro"/>
</dbReference>
<keyword evidence="6 7" id="KW-0472">Membrane</keyword>
<dbReference type="Pfam" id="PF01554">
    <property type="entry name" value="MatE"/>
    <property type="match status" value="2"/>
</dbReference>
<sequence>MEETRQNKMGAMPVFPLIISMSVPAILSMMVQALYNIVDSYFVAQISENALTAVSLVFPVQTLLIALAVGTGVGLNSLIARRLGENRREEADRAATHGLLLGFANGLLFLFVGLFLSEPFLRAFTSDPEIVSMGSVYMNIVCVYSFGACIEINIEKILQATGNMVFPMLFQLVGAVGNMLLDPVFIFGLFGVPAYGVKGAAIATVIAQILSMCVGLLVLFFREHEVRIEFRGFHVSWNVIRNIYAVGLPAIVMQSTGSAMVVGMNAILIGFTETAVAVFGAYFKLQSFVFMPVFGLNQGLMPVMGYNYGAKNKGRLLSAVKIGCIIAAAIMAVGVAGFWLFTDKLLLIFNASDRMLEIGVPALRTISLCFLPAAFGIVFSTTFQAVGDGIKSLTISLLRQIGVLLPCAYLLSKIGLEAVWYAFPIAEGISLMASILLFYLLKRTTLRALDS</sequence>
<evidence type="ECO:0000256" key="7">
    <source>
        <dbReference type="SAM" id="Phobius"/>
    </source>
</evidence>
<dbReference type="CDD" id="cd13144">
    <property type="entry name" value="MATE_like_4"/>
    <property type="match status" value="1"/>
</dbReference>
<protein>
    <submittedName>
        <fullName evidence="9">MATE family efflux transporter</fullName>
    </submittedName>
    <submittedName>
        <fullName evidence="8">Multidrug export protein MepA</fullName>
    </submittedName>
</protein>
<dbReference type="PIRSF" id="PIRSF006603">
    <property type="entry name" value="DinF"/>
    <property type="match status" value="1"/>
</dbReference>
<name>A0A6N8HVW4_9FIRM</name>
<dbReference type="InterPro" id="IPR052031">
    <property type="entry name" value="Membrane_Transporter-Flippase"/>
</dbReference>
<dbReference type="EMBL" id="VWXL01000014">
    <property type="protein sequence ID" value="MVB09862.1"/>
    <property type="molecule type" value="Genomic_DNA"/>
</dbReference>
<feature type="transmembrane region" description="Helical" evidence="7">
    <location>
        <begin position="361"/>
        <end position="381"/>
    </location>
</feature>
<evidence type="ECO:0000313" key="11">
    <source>
        <dbReference type="Proteomes" id="UP000515909"/>
    </source>
</evidence>